<proteinExistence type="predicted"/>
<name>A0A699YBC0_HAELA</name>
<comment type="caution">
    <text evidence="2">The sequence shown here is derived from an EMBL/GenBank/DDBJ whole genome shotgun (WGS) entry which is preliminary data.</text>
</comment>
<dbReference type="Proteomes" id="UP000485058">
    <property type="component" value="Unassembled WGS sequence"/>
</dbReference>
<evidence type="ECO:0000256" key="1">
    <source>
        <dbReference type="SAM" id="MobiDB-lite"/>
    </source>
</evidence>
<dbReference type="AlphaFoldDB" id="A0A699YBC0"/>
<organism evidence="2 3">
    <name type="scientific">Haematococcus lacustris</name>
    <name type="common">Green alga</name>
    <name type="synonym">Haematococcus pluvialis</name>
    <dbReference type="NCBI Taxonomy" id="44745"/>
    <lineage>
        <taxon>Eukaryota</taxon>
        <taxon>Viridiplantae</taxon>
        <taxon>Chlorophyta</taxon>
        <taxon>core chlorophytes</taxon>
        <taxon>Chlorophyceae</taxon>
        <taxon>CS clade</taxon>
        <taxon>Chlamydomonadales</taxon>
        <taxon>Haematococcaceae</taxon>
        <taxon>Haematococcus</taxon>
    </lineage>
</organism>
<feature type="compositionally biased region" description="Low complexity" evidence="1">
    <location>
        <begin position="301"/>
        <end position="310"/>
    </location>
</feature>
<evidence type="ECO:0000313" key="2">
    <source>
        <dbReference type="EMBL" id="GFH07477.1"/>
    </source>
</evidence>
<accession>A0A699YBC0</accession>
<feature type="compositionally biased region" description="Acidic residues" evidence="1">
    <location>
        <begin position="244"/>
        <end position="271"/>
    </location>
</feature>
<feature type="compositionally biased region" description="Gly residues" evidence="1">
    <location>
        <begin position="286"/>
        <end position="300"/>
    </location>
</feature>
<keyword evidence="3" id="KW-1185">Reference proteome</keyword>
<feature type="region of interest" description="Disordered" evidence="1">
    <location>
        <begin position="244"/>
        <end position="323"/>
    </location>
</feature>
<reference evidence="2 3" key="1">
    <citation type="submission" date="2020-02" db="EMBL/GenBank/DDBJ databases">
        <title>Draft genome sequence of Haematococcus lacustris strain NIES-144.</title>
        <authorList>
            <person name="Morimoto D."/>
            <person name="Nakagawa S."/>
            <person name="Yoshida T."/>
            <person name="Sawayama S."/>
        </authorList>
    </citation>
    <scope>NUCLEOTIDE SEQUENCE [LARGE SCALE GENOMIC DNA]</scope>
    <source>
        <strain evidence="2 3">NIES-144</strain>
    </source>
</reference>
<evidence type="ECO:0000313" key="3">
    <source>
        <dbReference type="Proteomes" id="UP000485058"/>
    </source>
</evidence>
<protein>
    <submittedName>
        <fullName evidence="2">Uncharacterized protein</fullName>
    </submittedName>
</protein>
<dbReference type="EMBL" id="BLLF01000096">
    <property type="protein sequence ID" value="GFH07477.1"/>
    <property type="molecule type" value="Genomic_DNA"/>
</dbReference>
<sequence>MAGTQADVIKVPEGAVLRGCKKTKRKLRAHLQLRAEDPVLLRQLKDFCEVLANPNVKTVYNQLQRRLVRPKQRRNPMRMPVFEDPSNQELLAKLQELGNINLRGDANTIGAHSMQLAVAMQQHYSNPGKQSVQPDERSGQLVADQLARWKLTKGQVRHDSGLNNARRNTERWLAPIKPHLQHLAAVSLAGTSLEANLKHITVTWDATWDAVWEVYLDPNDEDDYDEDVGMDEDTLAMLFIEEGEEEGEGESDDDSDEWETDSGEGEEDGVAEDPGGPSADLQVKGSAGGEQQGQSSGGQEGAEQAACQAARQPGEGGPDQAVPALASGMPVELAAAVLTPPLVAVAAVGGQPESSQLAPPVGFCSQYTEASGTAAAAALPAALSGTQAADGAVQAMGEAGALGVGQARQAEVTADEAAGKGDQAAGEMSGLGVHEELQSAGAAAGVAGVMPVVIGAASNAEQASR</sequence>
<gene>
    <name evidence="2" type="ORF">HaLaN_02282</name>
</gene>